<comment type="function">
    <text evidence="14 19">Bifunctional enzyme that catalyzes the epimerization of the S- and R-forms of NAD(P)HX and the dehydration of the S-form of NAD(P)HX at the expense of ADP, which is converted to AMP. This allows the repair of both epimers of NAD(P)HX, a damaged form of NAD(P)H that is a result of enzymatic or heat-dependent hydration.</text>
</comment>
<dbReference type="AlphaFoldDB" id="A0A2V3UBJ8"/>
<reference evidence="22 23" key="1">
    <citation type="submission" date="2018-05" db="EMBL/GenBank/DDBJ databases">
        <title>Genomic Encyclopedia of Type Strains, Phase IV (KMG-IV): sequencing the most valuable type-strain genomes for metagenomic binning, comparative biology and taxonomic classification.</title>
        <authorList>
            <person name="Goeker M."/>
        </authorList>
    </citation>
    <scope>NUCLEOTIDE SEQUENCE [LARGE SCALE GENOMIC DNA]</scope>
    <source>
        <strain evidence="22 23">DSM 6462</strain>
    </source>
</reference>
<dbReference type="GO" id="GO:0052856">
    <property type="term" value="F:NAD(P)HX epimerase activity"/>
    <property type="evidence" value="ECO:0007669"/>
    <property type="project" value="UniProtKB-UniRule"/>
</dbReference>
<dbReference type="Gene3D" id="3.40.50.10260">
    <property type="entry name" value="YjeF N-terminal domain"/>
    <property type="match status" value="1"/>
</dbReference>
<dbReference type="InterPro" id="IPR029056">
    <property type="entry name" value="Ribokinase-like"/>
</dbReference>
<keyword evidence="7 17" id="KW-0067">ATP-binding</keyword>
<dbReference type="PROSITE" id="PS01050">
    <property type="entry name" value="YJEF_C_2"/>
    <property type="match status" value="1"/>
</dbReference>
<feature type="domain" description="YjeF C-terminal" evidence="20">
    <location>
        <begin position="222"/>
        <end position="500"/>
    </location>
</feature>
<evidence type="ECO:0000256" key="16">
    <source>
        <dbReference type="ARBA" id="ARBA00049209"/>
    </source>
</evidence>
<dbReference type="InterPro" id="IPR036652">
    <property type="entry name" value="YjeF_N_dom_sf"/>
</dbReference>
<comment type="cofactor">
    <cofactor evidence="18 19">
        <name>K(+)</name>
        <dbReference type="ChEBI" id="CHEBI:29103"/>
    </cofactor>
    <text evidence="18 19">Binds 1 potassium ion per subunit.</text>
</comment>
<dbReference type="GO" id="GO:0005524">
    <property type="term" value="F:ATP binding"/>
    <property type="evidence" value="ECO:0007669"/>
    <property type="project" value="UniProtKB-UniRule"/>
</dbReference>
<protein>
    <recommendedName>
        <fullName evidence="19">Bifunctional NAD(P)H-hydrate repair enzyme</fullName>
    </recommendedName>
    <alternativeName>
        <fullName evidence="19">Nicotinamide nucleotide repair protein</fullName>
    </alternativeName>
    <domain>
        <recommendedName>
            <fullName evidence="19">ADP-dependent (S)-NAD(P)H-hydrate dehydratase</fullName>
            <ecNumber evidence="19">4.2.1.136</ecNumber>
        </recommendedName>
        <alternativeName>
            <fullName evidence="19">ADP-dependent NAD(P)HX dehydratase</fullName>
        </alternativeName>
    </domain>
    <domain>
        <recommendedName>
            <fullName evidence="19">NAD(P)H-hydrate epimerase</fullName>
            <ecNumber evidence="19">5.1.99.6</ecNumber>
        </recommendedName>
    </domain>
</protein>
<evidence type="ECO:0000256" key="1">
    <source>
        <dbReference type="ARBA" id="ARBA00000013"/>
    </source>
</evidence>
<feature type="binding site" evidence="17">
    <location>
        <position position="378"/>
    </location>
    <ligand>
        <name>(6S)-NADPHX</name>
        <dbReference type="ChEBI" id="CHEBI:64076"/>
    </ligand>
</feature>
<feature type="binding site" evidence="18">
    <location>
        <begin position="122"/>
        <end position="128"/>
    </location>
    <ligand>
        <name>(6S)-NADPHX</name>
        <dbReference type="ChEBI" id="CHEBI:64076"/>
    </ligand>
</feature>
<evidence type="ECO:0000256" key="5">
    <source>
        <dbReference type="ARBA" id="ARBA00022723"/>
    </source>
</evidence>
<evidence type="ECO:0000256" key="8">
    <source>
        <dbReference type="ARBA" id="ARBA00022857"/>
    </source>
</evidence>
<evidence type="ECO:0000256" key="13">
    <source>
        <dbReference type="ARBA" id="ARBA00023268"/>
    </source>
</evidence>
<comment type="similarity">
    <text evidence="3 19">In the N-terminal section; belongs to the NnrE/AIBP family.</text>
</comment>
<comment type="similarity">
    <text evidence="17">Belongs to the NnrD/CARKD family.</text>
</comment>
<keyword evidence="22" id="KW-0808">Transferase</keyword>
<keyword evidence="23" id="KW-1185">Reference proteome</keyword>
<feature type="domain" description="YjeF N-terminal" evidence="21">
    <location>
        <begin position="10"/>
        <end position="212"/>
    </location>
</feature>
<dbReference type="CDD" id="cd01171">
    <property type="entry name" value="YXKO-related"/>
    <property type="match status" value="1"/>
</dbReference>
<keyword evidence="13" id="KW-0511">Multifunctional enzyme</keyword>
<evidence type="ECO:0000256" key="7">
    <source>
        <dbReference type="ARBA" id="ARBA00022840"/>
    </source>
</evidence>
<dbReference type="RefSeq" id="WP_110374150.1">
    <property type="nucleotide sequence ID" value="NZ_JAHBRY010000001.1"/>
</dbReference>
<gene>
    <name evidence="17" type="primary">nnrD</name>
    <name evidence="18" type="synonym">nnrE</name>
    <name evidence="22" type="ORF">C7450_103386</name>
</gene>
<feature type="binding site" evidence="17">
    <location>
        <begin position="416"/>
        <end position="420"/>
    </location>
    <ligand>
        <name>AMP</name>
        <dbReference type="ChEBI" id="CHEBI:456215"/>
    </ligand>
</feature>
<evidence type="ECO:0000313" key="23">
    <source>
        <dbReference type="Proteomes" id="UP000248021"/>
    </source>
</evidence>
<evidence type="ECO:0000256" key="12">
    <source>
        <dbReference type="ARBA" id="ARBA00023239"/>
    </source>
</evidence>
<comment type="caution">
    <text evidence="22">The sequence shown here is derived from an EMBL/GenBank/DDBJ whole genome shotgun (WGS) entry which is preliminary data.</text>
</comment>
<evidence type="ECO:0000256" key="15">
    <source>
        <dbReference type="ARBA" id="ARBA00048238"/>
    </source>
</evidence>
<name>A0A2V3UBJ8_9HYPH</name>
<comment type="caution">
    <text evidence="18">Lacks conserved residue(s) required for the propagation of feature annotation.</text>
</comment>
<dbReference type="InterPro" id="IPR030677">
    <property type="entry name" value="Nnr"/>
</dbReference>
<proteinExistence type="inferred from homology"/>
<dbReference type="GO" id="GO:0046872">
    <property type="term" value="F:metal ion binding"/>
    <property type="evidence" value="ECO:0007669"/>
    <property type="project" value="UniProtKB-UniRule"/>
</dbReference>
<feature type="binding site" evidence="17">
    <location>
        <position position="446"/>
    </location>
    <ligand>
        <name>(6S)-NADPHX</name>
        <dbReference type="ChEBI" id="CHEBI:64076"/>
    </ligand>
</feature>
<dbReference type="SUPFAM" id="SSF53613">
    <property type="entry name" value="Ribokinase-like"/>
    <property type="match status" value="1"/>
</dbReference>
<feature type="binding site" evidence="18">
    <location>
        <position position="58"/>
    </location>
    <ligand>
        <name>K(+)</name>
        <dbReference type="ChEBI" id="CHEBI:29103"/>
    </ligand>
</feature>
<dbReference type="GO" id="GO:0016301">
    <property type="term" value="F:kinase activity"/>
    <property type="evidence" value="ECO:0007669"/>
    <property type="project" value="UniProtKB-KW"/>
</dbReference>
<feature type="binding site" evidence="18">
    <location>
        <position position="155"/>
    </location>
    <ligand>
        <name>(6S)-NADPHX</name>
        <dbReference type="ChEBI" id="CHEBI:64076"/>
    </ligand>
</feature>
<dbReference type="Gene3D" id="3.40.1190.20">
    <property type="match status" value="1"/>
</dbReference>
<comment type="function">
    <text evidence="18">Catalyzes the epimerization of the S- and R-forms of NAD(P)HX, a damaged form of NAD(P)H that is a result of enzymatic or heat-dependent hydration. This is a prerequisite for the S-specific NAD(P)H-hydrate dehydratase to allow the repair of both epimers of NAD(P)HX.</text>
</comment>
<dbReference type="InterPro" id="IPR017953">
    <property type="entry name" value="Carbohydrate_kinase_pred_CS"/>
</dbReference>
<keyword evidence="6 17" id="KW-0547">Nucleotide-binding</keyword>
<evidence type="ECO:0000259" key="21">
    <source>
        <dbReference type="PROSITE" id="PS51385"/>
    </source>
</evidence>
<evidence type="ECO:0000256" key="2">
    <source>
        <dbReference type="ARBA" id="ARBA00000909"/>
    </source>
</evidence>
<evidence type="ECO:0000256" key="6">
    <source>
        <dbReference type="ARBA" id="ARBA00022741"/>
    </source>
</evidence>
<dbReference type="Pfam" id="PF03853">
    <property type="entry name" value="YjeF_N"/>
    <property type="match status" value="1"/>
</dbReference>
<evidence type="ECO:0000256" key="18">
    <source>
        <dbReference type="HAMAP-Rule" id="MF_01966"/>
    </source>
</evidence>
<dbReference type="Pfam" id="PF01256">
    <property type="entry name" value="Carb_kinase"/>
    <property type="match status" value="1"/>
</dbReference>
<comment type="catalytic activity">
    <reaction evidence="1 18 19">
        <text>(6R)-NADHX = (6S)-NADHX</text>
        <dbReference type="Rhea" id="RHEA:32215"/>
        <dbReference type="ChEBI" id="CHEBI:64074"/>
        <dbReference type="ChEBI" id="CHEBI:64075"/>
        <dbReference type="EC" id="5.1.99.6"/>
    </reaction>
</comment>
<feature type="binding site" evidence="17">
    <location>
        <position position="445"/>
    </location>
    <ligand>
        <name>AMP</name>
        <dbReference type="ChEBI" id="CHEBI:456215"/>
    </ligand>
</feature>
<dbReference type="GO" id="GO:0110051">
    <property type="term" value="P:metabolite repair"/>
    <property type="evidence" value="ECO:0007669"/>
    <property type="project" value="TreeGrafter"/>
</dbReference>
<dbReference type="PROSITE" id="PS51385">
    <property type="entry name" value="YJEF_N"/>
    <property type="match status" value="1"/>
</dbReference>
<comment type="catalytic activity">
    <reaction evidence="15 17 19">
        <text>(6S)-NADHX + ADP = AMP + phosphate + NADH + H(+)</text>
        <dbReference type="Rhea" id="RHEA:32223"/>
        <dbReference type="ChEBI" id="CHEBI:15378"/>
        <dbReference type="ChEBI" id="CHEBI:43474"/>
        <dbReference type="ChEBI" id="CHEBI:57945"/>
        <dbReference type="ChEBI" id="CHEBI:64074"/>
        <dbReference type="ChEBI" id="CHEBI:456215"/>
        <dbReference type="ChEBI" id="CHEBI:456216"/>
        <dbReference type="EC" id="4.2.1.136"/>
    </reaction>
</comment>
<evidence type="ECO:0000256" key="17">
    <source>
        <dbReference type="HAMAP-Rule" id="MF_01965"/>
    </source>
</evidence>
<evidence type="ECO:0000256" key="3">
    <source>
        <dbReference type="ARBA" id="ARBA00006001"/>
    </source>
</evidence>
<keyword evidence="22" id="KW-0418">Kinase</keyword>
<feature type="binding site" evidence="18">
    <location>
        <begin position="57"/>
        <end position="61"/>
    </location>
    <ligand>
        <name>(6S)-NADPHX</name>
        <dbReference type="ChEBI" id="CHEBI:64076"/>
    </ligand>
</feature>
<dbReference type="NCBIfam" id="TIGR00197">
    <property type="entry name" value="yjeF_nterm"/>
    <property type="match status" value="1"/>
</dbReference>
<dbReference type="EMBL" id="QJJK01000003">
    <property type="protein sequence ID" value="PXW61865.1"/>
    <property type="molecule type" value="Genomic_DNA"/>
</dbReference>
<keyword evidence="11 18" id="KW-0413">Isomerase</keyword>
<keyword evidence="9 18" id="KW-0630">Potassium</keyword>
<comment type="cofactor">
    <cofactor evidence="17">
        <name>Mg(2+)</name>
        <dbReference type="ChEBI" id="CHEBI:18420"/>
    </cofactor>
</comment>
<keyword evidence="8 17" id="KW-0521">NADP</keyword>
<dbReference type="EC" id="5.1.99.6" evidence="19"/>
<dbReference type="PANTHER" id="PTHR12592:SF0">
    <property type="entry name" value="ATP-DEPENDENT (S)-NAD(P)H-HYDRATE DEHYDRATASE"/>
    <property type="match status" value="1"/>
</dbReference>
<dbReference type="Proteomes" id="UP000248021">
    <property type="component" value="Unassembled WGS sequence"/>
</dbReference>
<comment type="similarity">
    <text evidence="4 19">In the C-terminal section; belongs to the NnrD/CARKD family.</text>
</comment>
<dbReference type="GO" id="GO:0046496">
    <property type="term" value="P:nicotinamide nucleotide metabolic process"/>
    <property type="evidence" value="ECO:0007669"/>
    <property type="project" value="UniProtKB-UniRule"/>
</dbReference>
<accession>A0A2V3UBJ8</accession>
<dbReference type="HAMAP" id="MF_01966">
    <property type="entry name" value="NADHX_epimerase"/>
    <property type="match status" value="1"/>
</dbReference>
<dbReference type="InterPro" id="IPR000631">
    <property type="entry name" value="CARKD"/>
</dbReference>
<evidence type="ECO:0000313" key="22">
    <source>
        <dbReference type="EMBL" id="PXW61865.1"/>
    </source>
</evidence>
<comment type="subunit">
    <text evidence="17">Homotetramer.</text>
</comment>
<evidence type="ECO:0000256" key="11">
    <source>
        <dbReference type="ARBA" id="ARBA00023235"/>
    </source>
</evidence>
<dbReference type="PIRSF" id="PIRSF017184">
    <property type="entry name" value="Nnr"/>
    <property type="match status" value="1"/>
</dbReference>
<sequence length="506" mass="50816">MYEILTNAAARQADQRAIAGGIPGWELMERAGRAVAHRAAECAPKGQRVAVVCGPGNNGGDGFVAARILDEEGYRVALYLLGPVEALRGDAAWAAGQWKGKVNPLAALDLTSAALVIDALFGTGLSRDLDGDAAAAIVAINAAKTHTKLHVVSADIPSGIDGDSGAVRGVAIMADETVTFARRKPGHLLLPGRLNCGTVTVAAIGISDEIITGLALPYAVNAPGVWLRAYRRPEAAGNKYGRGHAVAVSGGLAATGAARLAARAALRVGAGLVTVASPPAALAVNAAHLTAIMVRSVDGPDGLKALLGDARFNALVIGPGAGVGEATRGLIAVASEAGRALVVDADGLTSFAGDGPGGLPALSALVRANAAPTILTPHEGEFSRLFKNIPEIIEAPSKLLRAVAAAQHSGAVVVLKGADTVIAAPDGRAFINDNGTPWLATAGTGDVLAGFITGLLAQGMPGHEAAAAGVWLHGAAARALGPGLIAEDLPEALPGVLKRLLEHGGR</sequence>
<evidence type="ECO:0000259" key="20">
    <source>
        <dbReference type="PROSITE" id="PS51383"/>
    </source>
</evidence>
<dbReference type="GO" id="GO:0052855">
    <property type="term" value="F:ADP-dependent NAD(P)H-hydrate dehydratase activity"/>
    <property type="evidence" value="ECO:0007669"/>
    <property type="project" value="UniProtKB-UniRule"/>
</dbReference>
<feature type="binding site" evidence="18">
    <location>
        <position position="118"/>
    </location>
    <ligand>
        <name>K(+)</name>
        <dbReference type="ChEBI" id="CHEBI:29103"/>
    </ligand>
</feature>
<dbReference type="PROSITE" id="PS51383">
    <property type="entry name" value="YJEF_C_3"/>
    <property type="match status" value="1"/>
</dbReference>
<evidence type="ECO:0000256" key="4">
    <source>
        <dbReference type="ARBA" id="ARBA00009524"/>
    </source>
</evidence>
<dbReference type="SUPFAM" id="SSF64153">
    <property type="entry name" value="YjeF N-terminal domain-like"/>
    <property type="match status" value="1"/>
</dbReference>
<dbReference type="HAMAP" id="MF_01965">
    <property type="entry name" value="NADHX_dehydratase"/>
    <property type="match status" value="1"/>
</dbReference>
<dbReference type="NCBIfam" id="TIGR00196">
    <property type="entry name" value="yjeF_cterm"/>
    <property type="match status" value="1"/>
</dbReference>
<comment type="catalytic activity">
    <reaction evidence="2 18 19">
        <text>(6R)-NADPHX = (6S)-NADPHX</text>
        <dbReference type="Rhea" id="RHEA:32227"/>
        <dbReference type="ChEBI" id="CHEBI:64076"/>
        <dbReference type="ChEBI" id="CHEBI:64077"/>
        <dbReference type="EC" id="5.1.99.6"/>
    </reaction>
</comment>
<keyword evidence="10 17" id="KW-0520">NAD</keyword>
<evidence type="ECO:0000256" key="10">
    <source>
        <dbReference type="ARBA" id="ARBA00023027"/>
    </source>
</evidence>
<feature type="binding site" evidence="17">
    <location>
        <position position="320"/>
    </location>
    <ligand>
        <name>(6S)-NADPHX</name>
        <dbReference type="ChEBI" id="CHEBI:64076"/>
    </ligand>
</feature>
<organism evidence="22 23">
    <name type="scientific">Chelatococcus asaccharovorans</name>
    <dbReference type="NCBI Taxonomy" id="28210"/>
    <lineage>
        <taxon>Bacteria</taxon>
        <taxon>Pseudomonadati</taxon>
        <taxon>Pseudomonadota</taxon>
        <taxon>Alphaproteobacteria</taxon>
        <taxon>Hyphomicrobiales</taxon>
        <taxon>Chelatococcaceae</taxon>
        <taxon>Chelatococcus</taxon>
    </lineage>
</organism>
<comment type="function">
    <text evidence="17">Catalyzes the dehydration of the S-form of NAD(P)HX at the expense of ADP, which is converted to AMP. Together with NAD(P)HX epimerase, which catalyzes the epimerization of the S- and R-forms, the enzyme allows the repair of both epimers of NAD(P)HX, a damaged form of NAD(P)H that is a result of enzymatic or heat-dependent hydration.</text>
</comment>
<feature type="binding site" evidence="17">
    <location>
        <position position="257"/>
    </location>
    <ligand>
        <name>(6S)-NADPHX</name>
        <dbReference type="ChEBI" id="CHEBI:64076"/>
    </ligand>
</feature>
<keyword evidence="5 18" id="KW-0479">Metal-binding</keyword>
<dbReference type="OrthoDB" id="9806925at2"/>
<comment type="similarity">
    <text evidence="18">Belongs to the NnrE/AIBP family.</text>
</comment>
<dbReference type="PANTHER" id="PTHR12592">
    <property type="entry name" value="ATP-DEPENDENT (S)-NAD(P)H-HYDRATE DEHYDRATASE FAMILY MEMBER"/>
    <property type="match status" value="1"/>
</dbReference>
<keyword evidence="12 17" id="KW-0456">Lyase</keyword>
<dbReference type="EC" id="4.2.1.136" evidence="19"/>
<evidence type="ECO:0000256" key="14">
    <source>
        <dbReference type="ARBA" id="ARBA00025153"/>
    </source>
</evidence>
<evidence type="ECO:0000256" key="19">
    <source>
        <dbReference type="PIRNR" id="PIRNR017184"/>
    </source>
</evidence>
<feature type="binding site" evidence="18">
    <location>
        <position position="158"/>
    </location>
    <ligand>
        <name>K(+)</name>
        <dbReference type="ChEBI" id="CHEBI:29103"/>
    </ligand>
</feature>
<dbReference type="InterPro" id="IPR004443">
    <property type="entry name" value="YjeF_N_dom"/>
</dbReference>
<evidence type="ECO:0000256" key="9">
    <source>
        <dbReference type="ARBA" id="ARBA00022958"/>
    </source>
</evidence>
<comment type="catalytic activity">
    <reaction evidence="16 17 19">
        <text>(6S)-NADPHX + ADP = AMP + phosphate + NADPH + H(+)</text>
        <dbReference type="Rhea" id="RHEA:32235"/>
        <dbReference type="ChEBI" id="CHEBI:15378"/>
        <dbReference type="ChEBI" id="CHEBI:43474"/>
        <dbReference type="ChEBI" id="CHEBI:57783"/>
        <dbReference type="ChEBI" id="CHEBI:64076"/>
        <dbReference type="ChEBI" id="CHEBI:456215"/>
        <dbReference type="ChEBI" id="CHEBI:456216"/>
        <dbReference type="EC" id="4.2.1.136"/>
    </reaction>
</comment>